<dbReference type="InterPro" id="IPR000719">
    <property type="entry name" value="Prot_kinase_dom"/>
</dbReference>
<sequence>MKLSQMYPDPPSPTEELGDYEGIVHELIWERCPEFVPRIFNYGCHDYDLNYRVKRRMEYLELEWMPHGDVWELMKHYIDHDKILPEPFIWYVFFALAKVAVYCLNGQLSDTKDPEWDRICHLDIKPDNIFLGAPNPNEPMEWARAYPVPKIGDWDMAYITTALYQGDPDDPLEWPRNPQDLQGTGTVGHMPPELLPRDLEELYRMQEETNAFGWPEATLDRINKLMPCDPTQQPFPPPDAKCGIDSWTTVWQIGMVIWIMLSGNNTPDDLVVDFSDSVNRTGDYPTREFRMKGPLRPVYSGRLVELTYSCLHADPEERIDVWDLFREVRDACQDVGRELKKKRGKDRDGLLVDGPVPVSVPPDKYPVAAAVLNDTPPIPLRPE</sequence>
<keyword evidence="4" id="KW-0547">Nucleotide-binding</keyword>
<evidence type="ECO:0000256" key="5">
    <source>
        <dbReference type="ARBA" id="ARBA00022777"/>
    </source>
</evidence>
<proteinExistence type="predicted"/>
<dbReference type="SUPFAM" id="SSF56112">
    <property type="entry name" value="Protein kinase-like (PK-like)"/>
    <property type="match status" value="1"/>
</dbReference>
<gene>
    <name evidence="10" type="ORF">DBV05_g5736</name>
</gene>
<dbReference type="GO" id="GO:0004674">
    <property type="term" value="F:protein serine/threonine kinase activity"/>
    <property type="evidence" value="ECO:0007669"/>
    <property type="project" value="UniProtKB-KW"/>
</dbReference>
<dbReference type="SMART" id="SM00220">
    <property type="entry name" value="S_TKc"/>
    <property type="match status" value="1"/>
</dbReference>
<comment type="catalytic activity">
    <reaction evidence="8">
        <text>L-seryl-[protein] + ATP = O-phospho-L-seryl-[protein] + ADP + H(+)</text>
        <dbReference type="Rhea" id="RHEA:17989"/>
        <dbReference type="Rhea" id="RHEA-COMP:9863"/>
        <dbReference type="Rhea" id="RHEA-COMP:11604"/>
        <dbReference type="ChEBI" id="CHEBI:15378"/>
        <dbReference type="ChEBI" id="CHEBI:29999"/>
        <dbReference type="ChEBI" id="CHEBI:30616"/>
        <dbReference type="ChEBI" id="CHEBI:83421"/>
        <dbReference type="ChEBI" id="CHEBI:456216"/>
        <dbReference type="EC" id="2.7.11.1"/>
    </reaction>
</comment>
<name>A0A5N5DD56_9PEZI</name>
<organism evidence="10 11">
    <name type="scientific">Lasiodiplodia theobromae</name>
    <dbReference type="NCBI Taxonomy" id="45133"/>
    <lineage>
        <taxon>Eukaryota</taxon>
        <taxon>Fungi</taxon>
        <taxon>Dikarya</taxon>
        <taxon>Ascomycota</taxon>
        <taxon>Pezizomycotina</taxon>
        <taxon>Dothideomycetes</taxon>
        <taxon>Dothideomycetes incertae sedis</taxon>
        <taxon>Botryosphaeriales</taxon>
        <taxon>Botryosphaeriaceae</taxon>
        <taxon>Lasiodiplodia</taxon>
    </lineage>
</organism>
<evidence type="ECO:0000256" key="1">
    <source>
        <dbReference type="ARBA" id="ARBA00012513"/>
    </source>
</evidence>
<keyword evidence="6" id="KW-0067">ATP-binding</keyword>
<dbReference type="EC" id="2.7.11.1" evidence="1"/>
<dbReference type="InterPro" id="IPR050660">
    <property type="entry name" value="NEK_Ser/Thr_kinase"/>
</dbReference>
<evidence type="ECO:0000313" key="10">
    <source>
        <dbReference type="EMBL" id="KAB2575615.1"/>
    </source>
</evidence>
<keyword evidence="2" id="KW-0723">Serine/threonine-protein kinase</keyword>
<dbReference type="GO" id="GO:0005634">
    <property type="term" value="C:nucleus"/>
    <property type="evidence" value="ECO:0007669"/>
    <property type="project" value="TreeGrafter"/>
</dbReference>
<feature type="domain" description="Protein kinase" evidence="9">
    <location>
        <begin position="1"/>
        <end position="332"/>
    </location>
</feature>
<dbReference type="AlphaFoldDB" id="A0A5N5DD56"/>
<dbReference type="InterPro" id="IPR008271">
    <property type="entry name" value="Ser/Thr_kinase_AS"/>
</dbReference>
<dbReference type="PROSITE" id="PS50011">
    <property type="entry name" value="PROTEIN_KINASE_DOM"/>
    <property type="match status" value="1"/>
</dbReference>
<dbReference type="EMBL" id="VCHE01000031">
    <property type="protein sequence ID" value="KAB2575615.1"/>
    <property type="molecule type" value="Genomic_DNA"/>
</dbReference>
<comment type="caution">
    <text evidence="10">The sequence shown here is derived from an EMBL/GenBank/DDBJ whole genome shotgun (WGS) entry which is preliminary data.</text>
</comment>
<keyword evidence="11" id="KW-1185">Reference proteome</keyword>
<dbReference type="PANTHER" id="PTHR43671:SF98">
    <property type="entry name" value="SERINE_THREONINE-PROTEIN KINASE NEK11"/>
    <property type="match status" value="1"/>
</dbReference>
<accession>A0A5N5DD56</accession>
<dbReference type="InterPro" id="IPR011009">
    <property type="entry name" value="Kinase-like_dom_sf"/>
</dbReference>
<comment type="catalytic activity">
    <reaction evidence="7">
        <text>L-threonyl-[protein] + ATP = O-phospho-L-threonyl-[protein] + ADP + H(+)</text>
        <dbReference type="Rhea" id="RHEA:46608"/>
        <dbReference type="Rhea" id="RHEA-COMP:11060"/>
        <dbReference type="Rhea" id="RHEA-COMP:11605"/>
        <dbReference type="ChEBI" id="CHEBI:15378"/>
        <dbReference type="ChEBI" id="CHEBI:30013"/>
        <dbReference type="ChEBI" id="CHEBI:30616"/>
        <dbReference type="ChEBI" id="CHEBI:61977"/>
        <dbReference type="ChEBI" id="CHEBI:456216"/>
        <dbReference type="EC" id="2.7.11.1"/>
    </reaction>
</comment>
<evidence type="ECO:0000256" key="4">
    <source>
        <dbReference type="ARBA" id="ARBA00022741"/>
    </source>
</evidence>
<dbReference type="PANTHER" id="PTHR43671">
    <property type="entry name" value="SERINE/THREONINE-PROTEIN KINASE NEK"/>
    <property type="match status" value="1"/>
</dbReference>
<evidence type="ECO:0000313" key="11">
    <source>
        <dbReference type="Proteomes" id="UP000325902"/>
    </source>
</evidence>
<dbReference type="PROSITE" id="PS00108">
    <property type="entry name" value="PROTEIN_KINASE_ST"/>
    <property type="match status" value="1"/>
</dbReference>
<keyword evidence="3" id="KW-0808">Transferase</keyword>
<evidence type="ECO:0000259" key="9">
    <source>
        <dbReference type="PROSITE" id="PS50011"/>
    </source>
</evidence>
<evidence type="ECO:0000256" key="8">
    <source>
        <dbReference type="ARBA" id="ARBA00048679"/>
    </source>
</evidence>
<dbReference type="GO" id="GO:0005524">
    <property type="term" value="F:ATP binding"/>
    <property type="evidence" value="ECO:0007669"/>
    <property type="project" value="UniProtKB-KW"/>
</dbReference>
<evidence type="ECO:0000256" key="3">
    <source>
        <dbReference type="ARBA" id="ARBA00022679"/>
    </source>
</evidence>
<dbReference type="OrthoDB" id="310217at2759"/>
<dbReference type="Proteomes" id="UP000325902">
    <property type="component" value="Unassembled WGS sequence"/>
</dbReference>
<reference evidence="10 11" key="1">
    <citation type="journal article" date="2019" name="Sci. Rep.">
        <title>A multi-omics analysis of the grapevine pathogen Lasiodiplodia theobromae reveals that temperature affects the expression of virulence- and pathogenicity-related genes.</title>
        <authorList>
            <person name="Felix C."/>
            <person name="Meneses R."/>
            <person name="Goncalves M.F.M."/>
            <person name="Tilleman L."/>
            <person name="Duarte A.S."/>
            <person name="Jorrin-Novo J.V."/>
            <person name="Van de Peer Y."/>
            <person name="Deforce D."/>
            <person name="Van Nieuwerburgh F."/>
            <person name="Esteves A.C."/>
            <person name="Alves A."/>
        </authorList>
    </citation>
    <scope>NUCLEOTIDE SEQUENCE [LARGE SCALE GENOMIC DNA]</scope>
    <source>
        <strain evidence="10 11">LA-SOL3</strain>
    </source>
</reference>
<protein>
    <recommendedName>
        <fullName evidence="1">non-specific serine/threonine protein kinase</fullName>
        <ecNumber evidence="1">2.7.11.1</ecNumber>
    </recommendedName>
</protein>
<evidence type="ECO:0000256" key="6">
    <source>
        <dbReference type="ARBA" id="ARBA00022840"/>
    </source>
</evidence>
<dbReference type="Gene3D" id="1.10.510.10">
    <property type="entry name" value="Transferase(Phosphotransferase) domain 1"/>
    <property type="match status" value="1"/>
</dbReference>
<evidence type="ECO:0000256" key="2">
    <source>
        <dbReference type="ARBA" id="ARBA00022527"/>
    </source>
</evidence>
<evidence type="ECO:0000256" key="7">
    <source>
        <dbReference type="ARBA" id="ARBA00047899"/>
    </source>
</evidence>
<keyword evidence="5" id="KW-0418">Kinase</keyword>